<dbReference type="GeneID" id="3720471"/>
<dbReference type="RefSeq" id="WP_011337706.1">
    <property type="nucleotide sequence ID" value="NZ_BJXO01000012.1"/>
</dbReference>
<dbReference type="PANTHER" id="PTHR33751:SF9">
    <property type="entry name" value="CYTOCHROME C4"/>
    <property type="match status" value="1"/>
</dbReference>
<proteinExistence type="predicted"/>
<organism evidence="9 10">
    <name type="scientific">Cereibacter sphaeroides</name>
    <name type="common">Rhodobacter sphaeroides</name>
    <dbReference type="NCBI Taxonomy" id="1063"/>
    <lineage>
        <taxon>Bacteria</taxon>
        <taxon>Pseudomonadati</taxon>
        <taxon>Pseudomonadota</taxon>
        <taxon>Alphaproteobacteria</taxon>
        <taxon>Rhodobacterales</taxon>
        <taxon>Paracoccaceae</taxon>
        <taxon>Cereibacter</taxon>
    </lineage>
</organism>
<dbReference type="GO" id="GO:0046872">
    <property type="term" value="F:metal ion binding"/>
    <property type="evidence" value="ECO:0007669"/>
    <property type="project" value="UniProtKB-KW"/>
</dbReference>
<evidence type="ECO:0000256" key="4">
    <source>
        <dbReference type="ARBA" id="ARBA00022982"/>
    </source>
</evidence>
<name>A0AAX1UFZ1_CERSP</name>
<feature type="domain" description="Cytochrome c" evidence="8">
    <location>
        <begin position="110"/>
        <end position="191"/>
    </location>
</feature>
<evidence type="ECO:0000256" key="1">
    <source>
        <dbReference type="ARBA" id="ARBA00022448"/>
    </source>
</evidence>
<keyword evidence="7" id="KW-0732">Signal</keyword>
<comment type="caution">
    <text evidence="9">The sequence shown here is derived from an EMBL/GenBank/DDBJ whole genome shotgun (WGS) entry which is preliminary data.</text>
</comment>
<gene>
    <name evidence="9" type="ORF">D1114_20125</name>
</gene>
<dbReference type="InterPro" id="IPR036909">
    <property type="entry name" value="Cyt_c-like_dom_sf"/>
</dbReference>
<reference evidence="9 10" key="1">
    <citation type="submission" date="2018-08" db="EMBL/GenBank/DDBJ databases">
        <title>Draft genome sequence of Rhodobacter sphaeroides FY.</title>
        <authorList>
            <person name="Rayyan A."/>
            <person name="Meyer T.E."/>
            <person name="Kyndt J.A."/>
        </authorList>
    </citation>
    <scope>NUCLEOTIDE SEQUENCE [LARGE SCALE GENOMIC DNA]</scope>
    <source>
        <strain evidence="9 10">FY</strain>
    </source>
</reference>
<dbReference type="GO" id="GO:0020037">
    <property type="term" value="F:heme binding"/>
    <property type="evidence" value="ECO:0007669"/>
    <property type="project" value="InterPro"/>
</dbReference>
<evidence type="ECO:0000313" key="10">
    <source>
        <dbReference type="Proteomes" id="UP000266305"/>
    </source>
</evidence>
<dbReference type="AlphaFoldDB" id="A0AAX1UFZ1"/>
<evidence type="ECO:0000256" key="2">
    <source>
        <dbReference type="ARBA" id="ARBA00022617"/>
    </source>
</evidence>
<dbReference type="GO" id="GO:0009055">
    <property type="term" value="F:electron transfer activity"/>
    <property type="evidence" value="ECO:0007669"/>
    <property type="project" value="InterPro"/>
</dbReference>
<evidence type="ECO:0000256" key="3">
    <source>
        <dbReference type="ARBA" id="ARBA00022723"/>
    </source>
</evidence>
<dbReference type="InterPro" id="IPR009056">
    <property type="entry name" value="Cyt_c-like_dom"/>
</dbReference>
<keyword evidence="2 6" id="KW-0349">Heme</keyword>
<dbReference type="Proteomes" id="UP000266305">
    <property type="component" value="Unassembled WGS sequence"/>
</dbReference>
<protein>
    <submittedName>
        <fullName evidence="9">Cytochrome C</fullName>
    </submittedName>
</protein>
<dbReference type="Gene3D" id="1.10.760.10">
    <property type="entry name" value="Cytochrome c-like domain"/>
    <property type="match status" value="2"/>
</dbReference>
<feature type="domain" description="Cytochrome c" evidence="8">
    <location>
        <begin position="29"/>
        <end position="107"/>
    </location>
</feature>
<dbReference type="InterPro" id="IPR050597">
    <property type="entry name" value="Cytochrome_c_Oxidase_Subunit"/>
</dbReference>
<keyword evidence="5 6" id="KW-0408">Iron</keyword>
<keyword evidence="1" id="KW-0813">Transport</keyword>
<accession>A0AAX1UFZ1</accession>
<evidence type="ECO:0000259" key="8">
    <source>
        <dbReference type="PROSITE" id="PS51007"/>
    </source>
</evidence>
<feature type="chain" id="PRO_5043690559" evidence="7">
    <location>
        <begin position="22"/>
        <end position="198"/>
    </location>
</feature>
<evidence type="ECO:0000313" key="9">
    <source>
        <dbReference type="EMBL" id="RHZ91502.1"/>
    </source>
</evidence>
<dbReference type="SUPFAM" id="SSF46626">
    <property type="entry name" value="Cytochrome c"/>
    <property type="match status" value="2"/>
</dbReference>
<sequence>MRRLGFLAGLGGVLLAQAVAAEQPAPPEGNPAAGKVAAGLCRTCHGLNGFARIPIAPHIGGEHPSYIRHQLEAFRSGTRQHEIMSVVAASLSDAQIADLSAWFAMQKIHVALKPGVDPHAAPEACALCHGADGVAVLEDAPNLAGENSVYLETQLKAFRTGKRTHEIMSPIAAELTDAEIRAAADWYAAVQLEIDPPP</sequence>
<evidence type="ECO:0000256" key="7">
    <source>
        <dbReference type="SAM" id="SignalP"/>
    </source>
</evidence>
<dbReference type="EMBL" id="QWGP01000033">
    <property type="protein sequence ID" value="RHZ91502.1"/>
    <property type="molecule type" value="Genomic_DNA"/>
</dbReference>
<evidence type="ECO:0000256" key="5">
    <source>
        <dbReference type="ARBA" id="ARBA00023004"/>
    </source>
</evidence>
<feature type="signal peptide" evidence="7">
    <location>
        <begin position="1"/>
        <end position="21"/>
    </location>
</feature>
<keyword evidence="4" id="KW-0249">Electron transport</keyword>
<evidence type="ECO:0000256" key="6">
    <source>
        <dbReference type="PROSITE-ProRule" id="PRU00433"/>
    </source>
</evidence>
<keyword evidence="3 6" id="KW-0479">Metal-binding</keyword>
<dbReference type="PANTHER" id="PTHR33751">
    <property type="entry name" value="CBB3-TYPE CYTOCHROME C OXIDASE SUBUNIT FIXP"/>
    <property type="match status" value="1"/>
</dbReference>
<dbReference type="PROSITE" id="PS51007">
    <property type="entry name" value="CYTC"/>
    <property type="match status" value="2"/>
</dbReference>
<dbReference type="Pfam" id="PF13442">
    <property type="entry name" value="Cytochrome_CBB3"/>
    <property type="match status" value="1"/>
</dbReference>